<dbReference type="InterPro" id="IPR006054">
    <property type="entry name" value="DnaQ"/>
</dbReference>
<dbReference type="InterPro" id="IPR012337">
    <property type="entry name" value="RNaseH-like_sf"/>
</dbReference>
<dbReference type="GO" id="GO:0045004">
    <property type="term" value="P:DNA replication proofreading"/>
    <property type="evidence" value="ECO:0007669"/>
    <property type="project" value="TreeGrafter"/>
</dbReference>
<dbReference type="CDD" id="cd06127">
    <property type="entry name" value="DEDDh"/>
    <property type="match status" value="1"/>
</dbReference>
<feature type="domain" description="Exonuclease" evidence="4">
    <location>
        <begin position="59"/>
        <end position="229"/>
    </location>
</feature>
<dbReference type="NCBIfam" id="TIGR00573">
    <property type="entry name" value="dnaq"/>
    <property type="match status" value="1"/>
</dbReference>
<keyword evidence="6" id="KW-1185">Reference proteome</keyword>
<dbReference type="PANTHER" id="PTHR30231:SF41">
    <property type="entry name" value="DNA POLYMERASE III SUBUNIT EPSILON"/>
    <property type="match status" value="1"/>
</dbReference>
<evidence type="ECO:0000313" key="5">
    <source>
        <dbReference type="EMBL" id="KJD45411.1"/>
    </source>
</evidence>
<dbReference type="GO" id="GO:0005829">
    <property type="term" value="C:cytosol"/>
    <property type="evidence" value="ECO:0007669"/>
    <property type="project" value="TreeGrafter"/>
</dbReference>
<dbReference type="GO" id="GO:0008408">
    <property type="term" value="F:3'-5' exonuclease activity"/>
    <property type="evidence" value="ECO:0007669"/>
    <property type="project" value="TreeGrafter"/>
</dbReference>
<name>A0A0D7X1Z7_9BACL</name>
<dbReference type="GO" id="GO:0003677">
    <property type="term" value="F:DNA binding"/>
    <property type="evidence" value="ECO:0007669"/>
    <property type="project" value="InterPro"/>
</dbReference>
<dbReference type="SUPFAM" id="SSF53098">
    <property type="entry name" value="Ribonuclease H-like"/>
    <property type="match status" value="1"/>
</dbReference>
<dbReference type="InterPro" id="IPR036397">
    <property type="entry name" value="RNaseH_sf"/>
</dbReference>
<dbReference type="GO" id="GO:0003887">
    <property type="term" value="F:DNA-directed DNA polymerase activity"/>
    <property type="evidence" value="ECO:0007669"/>
    <property type="project" value="InterPro"/>
</dbReference>
<dbReference type="Gene3D" id="3.30.420.10">
    <property type="entry name" value="Ribonuclease H-like superfamily/Ribonuclease H"/>
    <property type="match status" value="1"/>
</dbReference>
<proteinExistence type="predicted"/>
<dbReference type="AlphaFoldDB" id="A0A0D7X1Z7"/>
<dbReference type="InterPro" id="IPR013520">
    <property type="entry name" value="Ribonucl_H"/>
</dbReference>
<accession>A0A0D7X1Z7</accession>
<evidence type="ECO:0000256" key="3">
    <source>
        <dbReference type="ARBA" id="ARBA00022839"/>
    </source>
</evidence>
<gene>
    <name evidence="5" type="ORF">QD47_12045</name>
</gene>
<dbReference type="FunFam" id="3.30.420.10:FF:000045">
    <property type="entry name" value="3'-5' exonuclease DinG"/>
    <property type="match status" value="1"/>
</dbReference>
<dbReference type="Pfam" id="PF00929">
    <property type="entry name" value="RNase_T"/>
    <property type="match status" value="1"/>
</dbReference>
<keyword evidence="1" id="KW-0540">Nuclease</keyword>
<dbReference type="OrthoDB" id="9804290at2"/>
<comment type="caution">
    <text evidence="5">The sequence shown here is derived from an EMBL/GenBank/DDBJ whole genome shotgun (WGS) entry which is preliminary data.</text>
</comment>
<dbReference type="EMBL" id="JTHP01000020">
    <property type="protein sequence ID" value="KJD45411.1"/>
    <property type="molecule type" value="Genomic_DNA"/>
</dbReference>
<organism evidence="5 6">
    <name type="scientific">Paenibacillus terrae</name>
    <dbReference type="NCBI Taxonomy" id="159743"/>
    <lineage>
        <taxon>Bacteria</taxon>
        <taxon>Bacillati</taxon>
        <taxon>Bacillota</taxon>
        <taxon>Bacilli</taxon>
        <taxon>Bacillales</taxon>
        <taxon>Paenibacillaceae</taxon>
        <taxon>Paenibacillus</taxon>
    </lineage>
</organism>
<dbReference type="RefSeq" id="WP_025686468.1">
    <property type="nucleotide sequence ID" value="NZ_JTHP01000020.1"/>
</dbReference>
<keyword evidence="3" id="KW-0269">Exonuclease</keyword>
<keyword evidence="2" id="KW-0378">Hydrolase</keyword>
<dbReference type="Proteomes" id="UP000032534">
    <property type="component" value="Unassembled WGS sequence"/>
</dbReference>
<evidence type="ECO:0000259" key="4">
    <source>
        <dbReference type="SMART" id="SM00479"/>
    </source>
</evidence>
<evidence type="ECO:0000256" key="2">
    <source>
        <dbReference type="ARBA" id="ARBA00022801"/>
    </source>
</evidence>
<reference evidence="5 6" key="1">
    <citation type="submission" date="2014-11" db="EMBL/GenBank/DDBJ databases">
        <title>Draft Genome Sequences of Paenibacillus polymyxa NRRL B-30509 and Paenibacillus terrae NRRL B-30644, Strains from a Poultry Environment that Produce Tridecaptin A and Paenicidins.</title>
        <authorList>
            <person name="van Belkum M.J."/>
            <person name="Lohans C.T."/>
            <person name="Vederas J.C."/>
        </authorList>
    </citation>
    <scope>NUCLEOTIDE SEQUENCE [LARGE SCALE GENOMIC DNA]</scope>
    <source>
        <strain evidence="5 6">NRRL B-30644</strain>
    </source>
</reference>
<evidence type="ECO:0000256" key="1">
    <source>
        <dbReference type="ARBA" id="ARBA00022722"/>
    </source>
</evidence>
<dbReference type="NCBIfam" id="NF005836">
    <property type="entry name" value="PRK07740.1"/>
    <property type="match status" value="1"/>
</dbReference>
<protein>
    <submittedName>
        <fullName evidence="5">DNA polymerase III subunit epsilon</fullName>
    </submittedName>
</protein>
<dbReference type="SMART" id="SM00479">
    <property type="entry name" value="EXOIII"/>
    <property type="match status" value="1"/>
</dbReference>
<dbReference type="PATRIC" id="fig|159743.3.peg.2690"/>
<sequence>MKEPAQGGGFWSALRRGGVPSAIASVMGAPTAQQMAFIRSLTREQRRSEVLRTPLERLETVVFDLETTGFSAQHGDEILSFGAIRVVGDTIMEKEQFYTLVNPRTAIPEHITELTGITREMTDEALPLMDGLHDFMSFVGGRVLVAHASAHDKAFLNAALWKTSKVQLTHRVLDTMMLAKWLEPQQHQTYSLDELLTYQGIPIQGRHHALEDAKMTAKLWVAYVQEMLKRNVTNLADVYAHLSHA</sequence>
<evidence type="ECO:0000313" key="6">
    <source>
        <dbReference type="Proteomes" id="UP000032534"/>
    </source>
</evidence>
<dbReference type="PANTHER" id="PTHR30231">
    <property type="entry name" value="DNA POLYMERASE III SUBUNIT EPSILON"/>
    <property type="match status" value="1"/>
</dbReference>